<evidence type="ECO:0000256" key="4">
    <source>
        <dbReference type="ARBA" id="ARBA00023288"/>
    </source>
</evidence>
<comment type="similarity">
    <text evidence="1">Belongs to the small GTPase superfamily. Rab family.</text>
</comment>
<sequence length="178" mass="20236">MAAARGEERADYFFKIVIVGDYKCGKTSLLYRYTDKIFNRSLHSTVGVDFRCKTLTRDGKRIKLQIWDTAGHERFRTAVASYYRGATGVLLVYDITSRQSFCSVGHWYMQHNCEQEAKAVLVGNKCHLDCEREVSVAEGRGLAKELGLPFFETSAEKNINVTDCFEALVDSILEEIKQ</sequence>
<name>A7RWI0_NEMVE</name>
<evidence type="ECO:0000256" key="5">
    <source>
        <dbReference type="ARBA" id="ARBA00023289"/>
    </source>
</evidence>
<dbReference type="InterPro" id="IPR005225">
    <property type="entry name" value="Small_GTP-bd"/>
</dbReference>
<evidence type="ECO:0000313" key="7">
    <source>
        <dbReference type="Proteomes" id="UP000001593"/>
    </source>
</evidence>
<dbReference type="GO" id="GO:0005768">
    <property type="term" value="C:endosome"/>
    <property type="evidence" value="ECO:0000318"/>
    <property type="project" value="GO_Central"/>
</dbReference>
<dbReference type="EMBL" id="DS469547">
    <property type="protein sequence ID" value="EDO44171.1"/>
    <property type="molecule type" value="Genomic_DNA"/>
</dbReference>
<dbReference type="eggNOG" id="KOG0093">
    <property type="taxonomic scope" value="Eukaryota"/>
</dbReference>
<dbReference type="GO" id="GO:0006887">
    <property type="term" value="P:exocytosis"/>
    <property type="evidence" value="ECO:0000318"/>
    <property type="project" value="GO_Central"/>
</dbReference>
<dbReference type="SMART" id="SM00174">
    <property type="entry name" value="RHO"/>
    <property type="match status" value="1"/>
</dbReference>
<dbReference type="FunFam" id="3.40.50.300:FF:001129">
    <property type="entry name" value="ras-related protein Rab-44 isoform X2"/>
    <property type="match status" value="1"/>
</dbReference>
<dbReference type="SMART" id="SM00175">
    <property type="entry name" value="RAB"/>
    <property type="match status" value="1"/>
</dbReference>
<keyword evidence="5" id="KW-0636">Prenylation</keyword>
<evidence type="ECO:0000256" key="1">
    <source>
        <dbReference type="ARBA" id="ARBA00006270"/>
    </source>
</evidence>
<dbReference type="InterPro" id="IPR027417">
    <property type="entry name" value="P-loop_NTPase"/>
</dbReference>
<keyword evidence="2" id="KW-0547">Nucleotide-binding</keyword>
<dbReference type="PROSITE" id="PS51419">
    <property type="entry name" value="RAB"/>
    <property type="match status" value="1"/>
</dbReference>
<evidence type="ECO:0000256" key="3">
    <source>
        <dbReference type="ARBA" id="ARBA00023134"/>
    </source>
</evidence>
<dbReference type="Gene3D" id="3.40.50.300">
    <property type="entry name" value="P-loop containing nucleotide triphosphate hydrolases"/>
    <property type="match status" value="1"/>
</dbReference>
<dbReference type="GO" id="GO:0008021">
    <property type="term" value="C:synaptic vesicle"/>
    <property type="evidence" value="ECO:0000318"/>
    <property type="project" value="GO_Central"/>
</dbReference>
<dbReference type="InterPro" id="IPR050305">
    <property type="entry name" value="Small_GTPase_Rab"/>
</dbReference>
<dbReference type="Pfam" id="PF00071">
    <property type="entry name" value="Ras"/>
    <property type="match status" value="1"/>
</dbReference>
<dbReference type="STRING" id="45351.A7RWI0"/>
<evidence type="ECO:0000313" key="6">
    <source>
        <dbReference type="EMBL" id="EDO44171.1"/>
    </source>
</evidence>
<dbReference type="GO" id="GO:0003924">
    <property type="term" value="F:GTPase activity"/>
    <property type="evidence" value="ECO:0000318"/>
    <property type="project" value="GO_Central"/>
</dbReference>
<keyword evidence="7" id="KW-1185">Reference proteome</keyword>
<dbReference type="NCBIfam" id="TIGR00231">
    <property type="entry name" value="small_GTP"/>
    <property type="match status" value="1"/>
</dbReference>
<dbReference type="PhylomeDB" id="A7RWI0"/>
<evidence type="ECO:0000256" key="2">
    <source>
        <dbReference type="ARBA" id="ARBA00022741"/>
    </source>
</evidence>
<dbReference type="GO" id="GO:0005886">
    <property type="term" value="C:plasma membrane"/>
    <property type="evidence" value="ECO:0000318"/>
    <property type="project" value="GO_Central"/>
</dbReference>
<accession>A7RWI0</accession>
<dbReference type="PROSITE" id="PS51420">
    <property type="entry name" value="RHO"/>
    <property type="match status" value="1"/>
</dbReference>
<protein>
    <submittedName>
        <fullName evidence="6">Uncharacterized protein</fullName>
    </submittedName>
</protein>
<dbReference type="AlphaFoldDB" id="A7RWI0"/>
<dbReference type="HOGENOM" id="CLU_041217_23_1_1"/>
<dbReference type="CDD" id="cd00154">
    <property type="entry name" value="Rab"/>
    <property type="match status" value="1"/>
</dbReference>
<keyword evidence="3" id="KW-0342">GTP-binding</keyword>
<feature type="non-terminal residue" evidence="6">
    <location>
        <position position="1"/>
    </location>
</feature>
<gene>
    <name evidence="6" type="ORF">NEMVEDRAFT_v1g96067</name>
</gene>
<dbReference type="InterPro" id="IPR001806">
    <property type="entry name" value="Small_GTPase"/>
</dbReference>
<dbReference type="Proteomes" id="UP000001593">
    <property type="component" value="Unassembled WGS sequence"/>
</dbReference>
<dbReference type="PRINTS" id="PR00449">
    <property type="entry name" value="RASTRNSFRMNG"/>
</dbReference>
<dbReference type="SUPFAM" id="SSF52540">
    <property type="entry name" value="P-loop containing nucleoside triphosphate hydrolases"/>
    <property type="match status" value="1"/>
</dbReference>
<keyword evidence="4" id="KW-0449">Lipoprotein</keyword>
<dbReference type="PROSITE" id="PS51421">
    <property type="entry name" value="RAS"/>
    <property type="match status" value="1"/>
</dbReference>
<dbReference type="GO" id="GO:0031489">
    <property type="term" value="F:myosin V binding"/>
    <property type="evidence" value="ECO:0000318"/>
    <property type="project" value="GO_Central"/>
</dbReference>
<dbReference type="PANTHER" id="PTHR47980">
    <property type="entry name" value="LD44762P"/>
    <property type="match status" value="1"/>
</dbReference>
<organism evidence="6 7">
    <name type="scientific">Nematostella vectensis</name>
    <name type="common">Starlet sea anemone</name>
    <dbReference type="NCBI Taxonomy" id="45351"/>
    <lineage>
        <taxon>Eukaryota</taxon>
        <taxon>Metazoa</taxon>
        <taxon>Cnidaria</taxon>
        <taxon>Anthozoa</taxon>
        <taxon>Hexacorallia</taxon>
        <taxon>Actiniaria</taxon>
        <taxon>Edwardsiidae</taxon>
        <taxon>Nematostella</taxon>
    </lineage>
</organism>
<dbReference type="GO" id="GO:0005525">
    <property type="term" value="F:GTP binding"/>
    <property type="evidence" value="ECO:0007669"/>
    <property type="project" value="UniProtKB-KW"/>
</dbReference>
<dbReference type="SMART" id="SM00173">
    <property type="entry name" value="RAS"/>
    <property type="match status" value="1"/>
</dbReference>
<reference evidence="6 7" key="1">
    <citation type="journal article" date="2007" name="Science">
        <title>Sea anemone genome reveals ancestral eumetazoan gene repertoire and genomic organization.</title>
        <authorList>
            <person name="Putnam N.H."/>
            <person name="Srivastava M."/>
            <person name="Hellsten U."/>
            <person name="Dirks B."/>
            <person name="Chapman J."/>
            <person name="Salamov A."/>
            <person name="Terry A."/>
            <person name="Shapiro H."/>
            <person name="Lindquist E."/>
            <person name="Kapitonov V.V."/>
            <person name="Jurka J."/>
            <person name="Genikhovich G."/>
            <person name="Grigoriev I.V."/>
            <person name="Lucas S.M."/>
            <person name="Steele R.E."/>
            <person name="Finnerty J.R."/>
            <person name="Technau U."/>
            <person name="Martindale M.Q."/>
            <person name="Rokhsar D.S."/>
        </authorList>
    </citation>
    <scope>NUCLEOTIDE SEQUENCE [LARGE SCALE GENOMIC DNA]</scope>
    <source>
        <strain evidence="7">CH2 X CH6</strain>
    </source>
</reference>
<dbReference type="InParanoid" id="A7RWI0"/>
<dbReference type="OMA" id="QIDCEQV"/>
<proteinExistence type="inferred from homology"/>